<reference evidence="1" key="1">
    <citation type="submission" date="2021-07" db="EMBL/GenBank/DDBJ databases">
        <authorList>
            <person name="Catto M.A."/>
            <person name="Jacobson A."/>
            <person name="Kennedy G."/>
            <person name="Labadie P."/>
            <person name="Hunt B.G."/>
            <person name="Srinivasan R."/>
        </authorList>
    </citation>
    <scope>NUCLEOTIDE SEQUENCE</scope>
    <source>
        <strain evidence="1">PL_HMW_Pooled</strain>
        <tissue evidence="1">Head</tissue>
    </source>
</reference>
<reference evidence="1" key="2">
    <citation type="journal article" date="2023" name="BMC Genomics">
        <title>Pest status, molecular evolution, and epigenetic factors derived from the genome assembly of Frankliniella fusca, a thysanopteran phytovirus vector.</title>
        <authorList>
            <person name="Catto M.A."/>
            <person name="Labadie P.E."/>
            <person name="Jacobson A.L."/>
            <person name="Kennedy G.G."/>
            <person name="Srinivasan R."/>
            <person name="Hunt B.G."/>
        </authorList>
    </citation>
    <scope>NUCLEOTIDE SEQUENCE</scope>
    <source>
        <strain evidence="1">PL_HMW_Pooled</strain>
    </source>
</reference>
<evidence type="ECO:0000313" key="2">
    <source>
        <dbReference type="Proteomes" id="UP001219518"/>
    </source>
</evidence>
<proteinExistence type="predicted"/>
<keyword evidence="2" id="KW-1185">Reference proteome</keyword>
<gene>
    <name evidence="1" type="ORF">KUF71_025218</name>
</gene>
<name>A0AAE1LDC2_9NEOP</name>
<accession>A0AAE1LDC2</accession>
<dbReference type="AlphaFoldDB" id="A0AAE1LDC2"/>
<organism evidence="1 2">
    <name type="scientific">Frankliniella fusca</name>
    <dbReference type="NCBI Taxonomy" id="407009"/>
    <lineage>
        <taxon>Eukaryota</taxon>
        <taxon>Metazoa</taxon>
        <taxon>Ecdysozoa</taxon>
        <taxon>Arthropoda</taxon>
        <taxon>Hexapoda</taxon>
        <taxon>Insecta</taxon>
        <taxon>Pterygota</taxon>
        <taxon>Neoptera</taxon>
        <taxon>Paraneoptera</taxon>
        <taxon>Thysanoptera</taxon>
        <taxon>Terebrantia</taxon>
        <taxon>Thripoidea</taxon>
        <taxon>Thripidae</taxon>
        <taxon>Frankliniella</taxon>
    </lineage>
</organism>
<sequence length="79" mass="8830">MTISAPTLSTRLCACAGSRWSFRSFPVPVMSLISLRSKPFNLILGNPFVTLHDVTVWKMIKQVVGNIKVIYGVTYSNIR</sequence>
<comment type="caution">
    <text evidence="1">The sequence shown here is derived from an EMBL/GenBank/DDBJ whole genome shotgun (WGS) entry which is preliminary data.</text>
</comment>
<evidence type="ECO:0000313" key="1">
    <source>
        <dbReference type="EMBL" id="KAK3915921.1"/>
    </source>
</evidence>
<protein>
    <submittedName>
        <fullName evidence="1">Vitellogenin-2</fullName>
    </submittedName>
</protein>
<dbReference type="Proteomes" id="UP001219518">
    <property type="component" value="Unassembled WGS sequence"/>
</dbReference>
<dbReference type="EMBL" id="JAHWGI010000472">
    <property type="protein sequence ID" value="KAK3915921.1"/>
    <property type="molecule type" value="Genomic_DNA"/>
</dbReference>